<evidence type="ECO:0000256" key="1">
    <source>
        <dbReference type="ARBA" id="ARBA00022553"/>
    </source>
</evidence>
<feature type="domain" description="Response regulatory" evidence="5">
    <location>
        <begin position="1030"/>
        <end position="1158"/>
    </location>
</feature>
<dbReference type="PROSITE" id="PS50112">
    <property type="entry name" value="PAS"/>
    <property type="match status" value="1"/>
</dbReference>
<evidence type="ECO:0000259" key="5">
    <source>
        <dbReference type="PROSITE" id="PS50110"/>
    </source>
</evidence>
<feature type="modified residue" description="4-aspartylphosphate" evidence="2">
    <location>
        <position position="1087"/>
    </location>
</feature>
<dbReference type="InterPro" id="IPR058846">
    <property type="entry name" value="PAS-like"/>
</dbReference>
<dbReference type="Pfam" id="PF00512">
    <property type="entry name" value="HisKA"/>
    <property type="match status" value="1"/>
</dbReference>
<evidence type="ECO:0000256" key="3">
    <source>
        <dbReference type="SAM" id="MobiDB-lite"/>
    </source>
</evidence>
<keyword evidence="1 2" id="KW-0597">Phosphoprotein</keyword>
<protein>
    <submittedName>
        <fullName evidence="7">Uncharacterized protein</fullName>
    </submittedName>
</protein>
<name>A0A9P4HS32_9PEZI</name>
<dbReference type="CDD" id="cd17546">
    <property type="entry name" value="REC_hyHK_CKI1_RcsC-like"/>
    <property type="match status" value="1"/>
</dbReference>
<dbReference type="Gene3D" id="3.30.565.10">
    <property type="entry name" value="Histidine kinase-like ATPase, C-terminal domain"/>
    <property type="match status" value="1"/>
</dbReference>
<dbReference type="InterPro" id="IPR001789">
    <property type="entry name" value="Sig_transdc_resp-reg_receiver"/>
</dbReference>
<dbReference type="SUPFAM" id="SSF55781">
    <property type="entry name" value="GAF domain-like"/>
    <property type="match status" value="1"/>
</dbReference>
<gene>
    <name evidence="7" type="ORF">K490DRAFT_43180</name>
</gene>
<dbReference type="SMART" id="SM00388">
    <property type="entry name" value="HisKA"/>
    <property type="match status" value="1"/>
</dbReference>
<dbReference type="PANTHER" id="PTHR43719">
    <property type="entry name" value="TWO-COMPONENT HISTIDINE KINASE"/>
    <property type="match status" value="1"/>
</dbReference>
<proteinExistence type="predicted"/>
<dbReference type="Gene3D" id="3.30.450.20">
    <property type="entry name" value="PAS domain"/>
    <property type="match status" value="2"/>
</dbReference>
<dbReference type="SUPFAM" id="SSF55785">
    <property type="entry name" value="PYP-like sensor domain (PAS domain)"/>
    <property type="match status" value="1"/>
</dbReference>
<dbReference type="SUPFAM" id="SSF52172">
    <property type="entry name" value="CheY-like"/>
    <property type="match status" value="1"/>
</dbReference>
<dbReference type="SMART" id="SM00387">
    <property type="entry name" value="HATPase_c"/>
    <property type="match status" value="1"/>
</dbReference>
<dbReference type="PROSITE" id="PS50110">
    <property type="entry name" value="RESPONSE_REGULATORY"/>
    <property type="match status" value="1"/>
</dbReference>
<dbReference type="SUPFAM" id="SSF47384">
    <property type="entry name" value="Homodimeric domain of signal transducing histidine kinase"/>
    <property type="match status" value="1"/>
</dbReference>
<dbReference type="SUPFAM" id="SSF55874">
    <property type="entry name" value="ATPase domain of HSP90 chaperone/DNA topoisomerase II/histidine kinase"/>
    <property type="match status" value="1"/>
</dbReference>
<evidence type="ECO:0000259" key="4">
    <source>
        <dbReference type="PROSITE" id="PS50109"/>
    </source>
</evidence>
<dbReference type="Gene3D" id="3.40.50.2300">
    <property type="match status" value="1"/>
</dbReference>
<dbReference type="InterPro" id="IPR000014">
    <property type="entry name" value="PAS"/>
</dbReference>
<dbReference type="OrthoDB" id="60033at2759"/>
<dbReference type="CDD" id="cd00130">
    <property type="entry name" value="PAS"/>
    <property type="match status" value="1"/>
</dbReference>
<dbReference type="PRINTS" id="PR00344">
    <property type="entry name" value="BCTRLSENSOR"/>
</dbReference>
<evidence type="ECO:0000313" key="8">
    <source>
        <dbReference type="Proteomes" id="UP000799776"/>
    </source>
</evidence>
<dbReference type="Gene3D" id="1.10.287.130">
    <property type="match status" value="1"/>
</dbReference>
<accession>A0A9P4HS32</accession>
<dbReference type="InterPro" id="IPR011006">
    <property type="entry name" value="CheY-like_superfamily"/>
</dbReference>
<evidence type="ECO:0000313" key="7">
    <source>
        <dbReference type="EMBL" id="KAF2086949.1"/>
    </source>
</evidence>
<dbReference type="InterPro" id="IPR003661">
    <property type="entry name" value="HisK_dim/P_dom"/>
</dbReference>
<reference evidence="7" key="1">
    <citation type="journal article" date="2020" name="Stud. Mycol.">
        <title>101 Dothideomycetes genomes: a test case for predicting lifestyles and emergence of pathogens.</title>
        <authorList>
            <person name="Haridas S."/>
            <person name="Albert R."/>
            <person name="Binder M."/>
            <person name="Bloem J."/>
            <person name="Labutti K."/>
            <person name="Salamov A."/>
            <person name="Andreopoulos B."/>
            <person name="Baker S."/>
            <person name="Barry K."/>
            <person name="Bills G."/>
            <person name="Bluhm B."/>
            <person name="Cannon C."/>
            <person name="Castanera R."/>
            <person name="Culley D."/>
            <person name="Daum C."/>
            <person name="Ezra D."/>
            <person name="Gonzalez J."/>
            <person name="Henrissat B."/>
            <person name="Kuo A."/>
            <person name="Liang C."/>
            <person name="Lipzen A."/>
            <person name="Lutzoni F."/>
            <person name="Magnuson J."/>
            <person name="Mondo S."/>
            <person name="Nolan M."/>
            <person name="Ohm R."/>
            <person name="Pangilinan J."/>
            <person name="Park H.-J."/>
            <person name="Ramirez L."/>
            <person name="Alfaro M."/>
            <person name="Sun H."/>
            <person name="Tritt A."/>
            <person name="Yoshinaga Y."/>
            <person name="Zwiers L.-H."/>
            <person name="Turgeon B."/>
            <person name="Goodwin S."/>
            <person name="Spatafora J."/>
            <person name="Crous P."/>
            <person name="Grigoriev I."/>
        </authorList>
    </citation>
    <scope>NUCLEOTIDE SEQUENCE</scope>
    <source>
        <strain evidence="7">CBS 121410</strain>
    </source>
</reference>
<dbReference type="InterPro" id="IPR036097">
    <property type="entry name" value="HisK_dim/P_sf"/>
</dbReference>
<organism evidence="7 8">
    <name type="scientific">Saccharata proteae CBS 121410</name>
    <dbReference type="NCBI Taxonomy" id="1314787"/>
    <lineage>
        <taxon>Eukaryota</taxon>
        <taxon>Fungi</taxon>
        <taxon>Dikarya</taxon>
        <taxon>Ascomycota</taxon>
        <taxon>Pezizomycotina</taxon>
        <taxon>Dothideomycetes</taxon>
        <taxon>Dothideomycetes incertae sedis</taxon>
        <taxon>Botryosphaeriales</taxon>
        <taxon>Saccharataceae</taxon>
        <taxon>Saccharata</taxon>
    </lineage>
</organism>
<feature type="region of interest" description="Disordered" evidence="3">
    <location>
        <begin position="979"/>
        <end position="1022"/>
    </location>
</feature>
<dbReference type="InterPro" id="IPR004358">
    <property type="entry name" value="Sig_transdc_His_kin-like_C"/>
</dbReference>
<dbReference type="PROSITE" id="PS50109">
    <property type="entry name" value="HIS_KIN"/>
    <property type="match status" value="1"/>
</dbReference>
<keyword evidence="8" id="KW-1185">Reference proteome</keyword>
<sequence>MPLDSTTKNGLAEDLEPTLYALTACCSRNELSDRERDCRLAVDSLNDVGLADFLQHDPRPTFVLDLDILDEHQNLLQPVYCNPALLGPDADNLLEVISGRDNMNTEGAWMLRPYSKYRRWIFGNEMDNAPGGYSYSNMLWTKVIVKDRWSVVSGLQESAPACVAPRPDIQHRRESMAGPELTLDWTCQNPPSEMTDHIKFTRSVDWGATSLGPMSGWSPQLRLMSNVIMKDVRPGVLFWGPDNIMIYNEAYIPLIGDLHPACMGANPAEALADYWDHFEPIIAHNRTKGESVSEYDLPIFLRRNGIMEETYYSFIFIPMVDDNGVVVGSYEPIVETTRQKISERRLDTLLKVSEETARASNLETYWRLVIEVLATCDKDVPFALLYGVEEEEESSDGVSTSGSSTSLFPKQCVLKGSLGVPEGHPAAPATLDFQQGHEGFMPYFREALKSRRPTVLNLEDCTEEESKMMKGIKWRGFGDPCRSLCICPITPTSSKNVLGFLIVGLNPRRPYDEDYQQFMLVASRLLATSLASVVLHEEEIRRRENMIAQAELMRSQLTEQLFLSRKEVERNEKRFQRFCERADVAIFIVGSDGNYTYRNDKWFRLFQLQPEDVDIKKAWERLVEKEDLASCEAYFTKLMVHKCAVTFEMRLARTYGIDEHNMWVLCAAYPELDDAGDKLGERLQKQRTNDALESKRQLENFIDTTSHEMRNPLSAIIQCADGIITSHNAHVDSDADMASVYHKLLESGVDAAQTIVQCSQHMKCIVDDVLTMSKLDSGLLVMTPVDAQPEAIARHAVKMFEAEAKAADVSLDFAMEPTYSGLEIDWVSLDPTRLLQILINLITNAIKFTRLESRRAITVSLGASTERPVKSALGNVSYIRTATAAETPSLQNDWLAGPNVFISFTVQDTGRGLSPNEKDLLFARFSQASPRTHISYGGSGLGLFISRRLTEMQGGAIGFASEEKTGSAFSFYVRARRSQEAPTMDEPRARVPGPSMSTTTTTAPLKSKKTSTTSRPKLSRKGTSLPHPLHVLVVEDNLVNQRVLANQLRSIGCIVHVANHGGECLEFLRTTRYCADGGVPVNVILMDWEMPIMDGLTCVRKIRELQVEGTVRGHVPVIAVTANVRSEQIGRAMEAGMDDVVSKPFRVPELSKRMKTLMLRLCPKETS</sequence>
<feature type="domain" description="Histidine kinase" evidence="4">
    <location>
        <begin position="704"/>
        <end position="977"/>
    </location>
</feature>
<evidence type="ECO:0000259" key="6">
    <source>
        <dbReference type="PROSITE" id="PS50112"/>
    </source>
</evidence>
<dbReference type="Pfam" id="PF00072">
    <property type="entry name" value="Response_reg"/>
    <property type="match status" value="1"/>
</dbReference>
<dbReference type="CDD" id="cd00082">
    <property type="entry name" value="HisKA"/>
    <property type="match status" value="1"/>
</dbReference>
<dbReference type="InterPro" id="IPR036890">
    <property type="entry name" value="HATPase_C_sf"/>
</dbReference>
<dbReference type="NCBIfam" id="TIGR00229">
    <property type="entry name" value="sensory_box"/>
    <property type="match status" value="1"/>
</dbReference>
<dbReference type="SMART" id="SM00091">
    <property type="entry name" value="PAS"/>
    <property type="match status" value="1"/>
</dbReference>
<comment type="caution">
    <text evidence="7">The sequence shown here is derived from an EMBL/GenBank/DDBJ whole genome shotgun (WGS) entry which is preliminary data.</text>
</comment>
<dbReference type="InterPro" id="IPR005467">
    <property type="entry name" value="His_kinase_dom"/>
</dbReference>
<dbReference type="GO" id="GO:0000155">
    <property type="term" value="F:phosphorelay sensor kinase activity"/>
    <property type="evidence" value="ECO:0007669"/>
    <property type="project" value="InterPro"/>
</dbReference>
<dbReference type="InterPro" id="IPR003594">
    <property type="entry name" value="HATPase_dom"/>
</dbReference>
<dbReference type="InterPro" id="IPR050956">
    <property type="entry name" value="2C_system_His_kinase"/>
</dbReference>
<dbReference type="EMBL" id="ML978722">
    <property type="protein sequence ID" value="KAF2086949.1"/>
    <property type="molecule type" value="Genomic_DNA"/>
</dbReference>
<dbReference type="InterPro" id="IPR035965">
    <property type="entry name" value="PAS-like_dom_sf"/>
</dbReference>
<feature type="domain" description="PAS" evidence="6">
    <location>
        <begin position="571"/>
        <end position="642"/>
    </location>
</feature>
<feature type="compositionally biased region" description="Low complexity" evidence="3">
    <location>
        <begin position="997"/>
        <end position="1016"/>
    </location>
</feature>
<dbReference type="SMART" id="SM00448">
    <property type="entry name" value="REC"/>
    <property type="match status" value="1"/>
</dbReference>
<dbReference type="Proteomes" id="UP000799776">
    <property type="component" value="Unassembled WGS sequence"/>
</dbReference>
<dbReference type="Pfam" id="PF02518">
    <property type="entry name" value="HATPase_c"/>
    <property type="match status" value="1"/>
</dbReference>
<evidence type="ECO:0000256" key="2">
    <source>
        <dbReference type="PROSITE-ProRule" id="PRU00169"/>
    </source>
</evidence>
<dbReference type="PANTHER" id="PTHR43719:SF30">
    <property type="entry name" value="TWO-COMPONENT SYSTEM RESPONSE REGULATOR"/>
    <property type="match status" value="1"/>
</dbReference>
<dbReference type="AlphaFoldDB" id="A0A9P4HS32"/>
<dbReference type="Pfam" id="PF26131">
    <property type="entry name" value="PAS-like"/>
    <property type="match status" value="1"/>
</dbReference>